<dbReference type="InParanoid" id="A0A6N7EY81"/>
<keyword evidence="4 15" id="KW-1003">Cell membrane</keyword>
<keyword evidence="13" id="KW-0406">Ion transport</keyword>
<dbReference type="PROSITE" id="PS50846">
    <property type="entry name" value="HMA_2"/>
    <property type="match status" value="1"/>
</dbReference>
<feature type="transmembrane region" description="Helical" evidence="15">
    <location>
        <begin position="501"/>
        <end position="523"/>
    </location>
</feature>
<dbReference type="InterPro" id="IPR006121">
    <property type="entry name" value="HMA_dom"/>
</dbReference>
<evidence type="ECO:0000256" key="11">
    <source>
        <dbReference type="ARBA" id="ARBA00022967"/>
    </source>
</evidence>
<evidence type="ECO:0000256" key="10">
    <source>
        <dbReference type="ARBA" id="ARBA00022842"/>
    </source>
</evidence>
<evidence type="ECO:0000259" key="16">
    <source>
        <dbReference type="PROSITE" id="PS50846"/>
    </source>
</evidence>
<dbReference type="PRINTS" id="PR00120">
    <property type="entry name" value="HATPASE"/>
</dbReference>
<feature type="transmembrane region" description="Helical" evidence="15">
    <location>
        <begin position="240"/>
        <end position="265"/>
    </location>
</feature>
<dbReference type="SUPFAM" id="SSF56784">
    <property type="entry name" value="HAD-like"/>
    <property type="match status" value="1"/>
</dbReference>
<evidence type="ECO:0000256" key="2">
    <source>
        <dbReference type="ARBA" id="ARBA00006024"/>
    </source>
</evidence>
<dbReference type="CDD" id="cd02079">
    <property type="entry name" value="P-type_ATPase_HM"/>
    <property type="match status" value="1"/>
</dbReference>
<dbReference type="PANTHER" id="PTHR43520">
    <property type="entry name" value="ATP7, ISOFORM B"/>
    <property type="match status" value="1"/>
</dbReference>
<evidence type="ECO:0000313" key="18">
    <source>
        <dbReference type="Proteomes" id="UP000471298"/>
    </source>
</evidence>
<dbReference type="InterPro" id="IPR008250">
    <property type="entry name" value="ATPase_P-typ_transduc_dom_A_sf"/>
</dbReference>
<dbReference type="Gene3D" id="3.30.70.100">
    <property type="match status" value="1"/>
</dbReference>
<accession>A0A6N7EY81</accession>
<dbReference type="SUPFAM" id="SSF55008">
    <property type="entry name" value="HMA, heavy metal-associated domain"/>
    <property type="match status" value="1"/>
</dbReference>
<dbReference type="SUPFAM" id="SSF81653">
    <property type="entry name" value="Calcium ATPase, transduction domain A"/>
    <property type="match status" value="1"/>
</dbReference>
<dbReference type="InterPro" id="IPR018303">
    <property type="entry name" value="ATPase_P-typ_P_site"/>
</dbReference>
<dbReference type="FunCoup" id="A0A6N7EY81">
    <property type="interactions" value="364"/>
</dbReference>
<reference evidence="17 18" key="1">
    <citation type="submission" date="2019-10" db="EMBL/GenBank/DDBJ databases">
        <title>Cardiobacteriales fam. a chemoheterotrophic member of the order Cardiobacteriales, and proposal of Cardiobacteriales fam. nov.</title>
        <authorList>
            <person name="Wang C."/>
        </authorList>
    </citation>
    <scope>NUCLEOTIDE SEQUENCE [LARGE SCALE GENOMIC DNA]</scope>
    <source>
        <strain evidence="17 18">ML27</strain>
    </source>
</reference>
<evidence type="ECO:0000256" key="14">
    <source>
        <dbReference type="ARBA" id="ARBA00023136"/>
    </source>
</evidence>
<feature type="transmembrane region" description="Helical" evidence="15">
    <location>
        <begin position="286"/>
        <end position="308"/>
    </location>
</feature>
<proteinExistence type="inferred from homology"/>
<organism evidence="17 18">
    <name type="scientific">Ostreibacterium oceani</name>
    <dbReference type="NCBI Taxonomy" id="2654998"/>
    <lineage>
        <taxon>Bacteria</taxon>
        <taxon>Pseudomonadati</taxon>
        <taxon>Pseudomonadota</taxon>
        <taxon>Gammaproteobacteria</taxon>
        <taxon>Cardiobacteriales</taxon>
        <taxon>Ostreibacteriaceae</taxon>
        <taxon>Ostreibacterium</taxon>
    </lineage>
</organism>
<dbReference type="NCBIfam" id="TIGR01525">
    <property type="entry name" value="ATPase-IB_hvy"/>
    <property type="match status" value="1"/>
</dbReference>
<dbReference type="GO" id="GO:0005507">
    <property type="term" value="F:copper ion binding"/>
    <property type="evidence" value="ECO:0007669"/>
    <property type="project" value="TreeGrafter"/>
</dbReference>
<comment type="caution">
    <text evidence="17">The sequence shown here is derived from an EMBL/GenBank/DDBJ whole genome shotgun (WGS) entry which is preliminary data.</text>
</comment>
<dbReference type="Pfam" id="PF00122">
    <property type="entry name" value="E1-E2_ATPase"/>
    <property type="match status" value="1"/>
</dbReference>
<dbReference type="InterPro" id="IPR059000">
    <property type="entry name" value="ATPase_P-type_domA"/>
</dbReference>
<dbReference type="SUPFAM" id="SSF81665">
    <property type="entry name" value="Calcium ATPase, transmembrane domain M"/>
    <property type="match status" value="1"/>
</dbReference>
<evidence type="ECO:0000256" key="5">
    <source>
        <dbReference type="ARBA" id="ARBA00022553"/>
    </source>
</evidence>
<sequence length="892" mass="98361">MPDTSSLCFHCLTPIDAHVKISAPIRGQTAHFCCHGCLGVTQWVHDSGLANYYNVRTGAPKVDSERAAHYASYDLPEIYEKYTSKLEPNDLNKLAKLDNPSDLGDSNDSSDRSQSMRQIDLFVADTHCAACMWLIEKSLQRIAGVVYAAGNASTQALRIQWHDNTTSLSTLLQTIAKLGYRPLLDKQNAAQQFYMATRKTQLKRLAVAGLGMMQVMMYSVALYAGAFYDMSDPIKHFLQWVSFFITTPVFFYAGYPFLHSLYQAIAGFYQPQKTFKQILRSQYYRLNMNVPVGLAITLAYCFSVYHLLLGAGEIYFDSVVMFIFFLSASRYLEVMGKNKAQRDSALNEQILPEVVQKVVDKTTQTATQTANQATNQIAQAIDDKTSSRKMTSGKSFETRPTPLASIALGDRLSVPAGDIIAGDGVVISGQSTVDESLLTGEARPIKKGPNDTVFAGSINQEQPLIIEMTALTNHTTLAKTQQLIQSAHTQKPKLQEITDRISAYVVAFILLSTSMTYFVWWAFIDDRRAFEVMLAVLVATCPCALSLSVPTAYASASSLLAKYRIFMRNNMALDAIPKITQLIFDKTGTLTTDDMHLVKLYNKTEHADTDILAIAAALESGIHHPIAKAFKPFINPSIHSEDTTIFTSEGVSGRVNGTPYFIGSQQAIIQRFPALAEQTQPNAIHLCQTNQSREEQPHDEQSHDKRLDSLIACFHLSDEINSAAASAITKLRHLSLQILSGDSTARVAEIAQKLNLTDYRGEQTPEHKLQAVAHSQQQQQHVMMIGDGINDAPVLAQADVSIAVGNASALSRSQSDMVLPSPDLNKIPFIFRVAKKTRRIIIQNLILSIGYNVTAIPLAILGFLPPWAAALGMSLSSLVVLSNALRISWIKP</sequence>
<dbReference type="AlphaFoldDB" id="A0A6N7EY81"/>
<dbReference type="PROSITE" id="PS00154">
    <property type="entry name" value="ATPASE_E1_E2"/>
    <property type="match status" value="1"/>
</dbReference>
<gene>
    <name evidence="17" type="ORF">GCU85_04985</name>
</gene>
<evidence type="ECO:0000313" key="17">
    <source>
        <dbReference type="EMBL" id="MPV86087.1"/>
    </source>
</evidence>
<dbReference type="NCBIfam" id="TIGR01494">
    <property type="entry name" value="ATPase_P-type"/>
    <property type="match status" value="2"/>
</dbReference>
<dbReference type="InterPro" id="IPR023214">
    <property type="entry name" value="HAD_sf"/>
</dbReference>
<dbReference type="GO" id="GO:0005524">
    <property type="term" value="F:ATP binding"/>
    <property type="evidence" value="ECO:0007669"/>
    <property type="project" value="UniProtKB-UniRule"/>
</dbReference>
<keyword evidence="9 15" id="KW-0067">ATP-binding</keyword>
<dbReference type="SFLD" id="SFLDS00003">
    <property type="entry name" value="Haloacid_Dehalogenase"/>
    <property type="match status" value="1"/>
</dbReference>
<keyword evidence="11" id="KW-1278">Translocase</keyword>
<evidence type="ECO:0000256" key="12">
    <source>
        <dbReference type="ARBA" id="ARBA00022989"/>
    </source>
</evidence>
<dbReference type="InterPro" id="IPR036412">
    <property type="entry name" value="HAD-like_sf"/>
</dbReference>
<feature type="transmembrane region" description="Helical" evidence="15">
    <location>
        <begin position="535"/>
        <end position="561"/>
    </location>
</feature>
<dbReference type="Pfam" id="PF00403">
    <property type="entry name" value="HMA"/>
    <property type="match status" value="1"/>
</dbReference>
<evidence type="ECO:0000256" key="1">
    <source>
        <dbReference type="ARBA" id="ARBA00004651"/>
    </source>
</evidence>
<dbReference type="PRINTS" id="PR00119">
    <property type="entry name" value="CATATPASE"/>
</dbReference>
<dbReference type="Pfam" id="PF00702">
    <property type="entry name" value="Hydrolase"/>
    <property type="match status" value="1"/>
</dbReference>
<keyword evidence="5" id="KW-0597">Phosphoprotein</keyword>
<dbReference type="InterPro" id="IPR001757">
    <property type="entry name" value="P_typ_ATPase"/>
</dbReference>
<dbReference type="Proteomes" id="UP000471298">
    <property type="component" value="Unassembled WGS sequence"/>
</dbReference>
<dbReference type="SFLD" id="SFLDF00027">
    <property type="entry name" value="p-type_atpase"/>
    <property type="match status" value="1"/>
</dbReference>
<dbReference type="Pfam" id="PF12156">
    <property type="entry name" value="ATPase-cat_bd"/>
    <property type="match status" value="1"/>
</dbReference>
<keyword evidence="12 15" id="KW-1133">Transmembrane helix</keyword>
<comment type="subcellular location">
    <subcellularLocation>
        <location evidence="1">Cell membrane</location>
        <topology evidence="1">Multi-pass membrane protein</topology>
    </subcellularLocation>
</comment>
<evidence type="ECO:0000256" key="8">
    <source>
        <dbReference type="ARBA" id="ARBA00022741"/>
    </source>
</evidence>
<dbReference type="InterPro" id="IPR023298">
    <property type="entry name" value="ATPase_P-typ_TM_dom_sf"/>
</dbReference>
<feature type="transmembrane region" description="Helical" evidence="15">
    <location>
        <begin position="205"/>
        <end position="228"/>
    </location>
</feature>
<feature type="transmembrane region" description="Helical" evidence="15">
    <location>
        <begin position="840"/>
        <end position="861"/>
    </location>
</feature>
<dbReference type="InterPro" id="IPR021993">
    <property type="entry name" value="ATPase-cat-bd"/>
</dbReference>
<dbReference type="InterPro" id="IPR027256">
    <property type="entry name" value="P-typ_ATPase_IB"/>
</dbReference>
<keyword evidence="3" id="KW-0813">Transport</keyword>
<name>A0A6N7EY81_9GAMM</name>
<evidence type="ECO:0000256" key="4">
    <source>
        <dbReference type="ARBA" id="ARBA00022475"/>
    </source>
</evidence>
<dbReference type="PANTHER" id="PTHR43520:SF5">
    <property type="entry name" value="CATION-TRANSPORTING P-TYPE ATPASE-RELATED"/>
    <property type="match status" value="1"/>
</dbReference>
<dbReference type="InterPro" id="IPR023299">
    <property type="entry name" value="ATPase_P-typ_cyto_dom_N"/>
</dbReference>
<dbReference type="RefSeq" id="WP_152809990.1">
    <property type="nucleotide sequence ID" value="NZ_WHNW01000004.1"/>
</dbReference>
<dbReference type="GO" id="GO:0043682">
    <property type="term" value="F:P-type divalent copper transporter activity"/>
    <property type="evidence" value="ECO:0007669"/>
    <property type="project" value="TreeGrafter"/>
</dbReference>
<dbReference type="InterPro" id="IPR044492">
    <property type="entry name" value="P_typ_ATPase_HD_dom"/>
</dbReference>
<evidence type="ECO:0000256" key="6">
    <source>
        <dbReference type="ARBA" id="ARBA00022692"/>
    </source>
</evidence>
<evidence type="ECO:0000256" key="13">
    <source>
        <dbReference type="ARBA" id="ARBA00023065"/>
    </source>
</evidence>
<keyword evidence="18" id="KW-1185">Reference proteome</keyword>
<evidence type="ECO:0000256" key="3">
    <source>
        <dbReference type="ARBA" id="ARBA00022448"/>
    </source>
</evidence>
<dbReference type="GO" id="GO:0055070">
    <property type="term" value="P:copper ion homeostasis"/>
    <property type="evidence" value="ECO:0007669"/>
    <property type="project" value="TreeGrafter"/>
</dbReference>
<dbReference type="GO" id="GO:0005886">
    <property type="term" value="C:plasma membrane"/>
    <property type="evidence" value="ECO:0007669"/>
    <property type="project" value="UniProtKB-SubCell"/>
</dbReference>
<feature type="domain" description="HMA" evidence="16">
    <location>
        <begin position="117"/>
        <end position="183"/>
    </location>
</feature>
<feature type="transmembrane region" description="Helical" evidence="15">
    <location>
        <begin position="867"/>
        <end position="885"/>
    </location>
</feature>
<keyword evidence="14 15" id="KW-0472">Membrane</keyword>
<dbReference type="SUPFAM" id="SSF81660">
    <property type="entry name" value="Metal cation-transporting ATPase, ATP-binding domain N"/>
    <property type="match status" value="1"/>
</dbReference>
<keyword evidence="7 15" id="KW-0479">Metal-binding</keyword>
<dbReference type="CDD" id="cd00371">
    <property type="entry name" value="HMA"/>
    <property type="match status" value="1"/>
</dbReference>
<dbReference type="SFLD" id="SFLDG00002">
    <property type="entry name" value="C1.7:_P-type_atpase_like"/>
    <property type="match status" value="1"/>
</dbReference>
<comment type="similarity">
    <text evidence="2 15">Belongs to the cation transport ATPase (P-type) (TC 3.A.3) family. Type IB subfamily.</text>
</comment>
<dbReference type="GO" id="GO:0016887">
    <property type="term" value="F:ATP hydrolysis activity"/>
    <property type="evidence" value="ECO:0007669"/>
    <property type="project" value="InterPro"/>
</dbReference>
<keyword evidence="8 15" id="KW-0547">Nucleotide-binding</keyword>
<evidence type="ECO:0000256" key="15">
    <source>
        <dbReference type="RuleBase" id="RU362081"/>
    </source>
</evidence>
<dbReference type="Gene3D" id="2.70.150.10">
    <property type="entry name" value="Calcium-transporting ATPase, cytoplasmic transduction domain A"/>
    <property type="match status" value="1"/>
</dbReference>
<dbReference type="InterPro" id="IPR036163">
    <property type="entry name" value="HMA_dom_sf"/>
</dbReference>
<keyword evidence="6 15" id="KW-0812">Transmembrane</keyword>
<evidence type="ECO:0000256" key="9">
    <source>
        <dbReference type="ARBA" id="ARBA00022840"/>
    </source>
</evidence>
<dbReference type="Gene3D" id="3.40.1110.10">
    <property type="entry name" value="Calcium-transporting ATPase, cytoplasmic domain N"/>
    <property type="match status" value="1"/>
</dbReference>
<dbReference type="Gene3D" id="3.40.50.1000">
    <property type="entry name" value="HAD superfamily/HAD-like"/>
    <property type="match status" value="1"/>
</dbReference>
<feature type="transmembrane region" description="Helical" evidence="15">
    <location>
        <begin position="314"/>
        <end position="332"/>
    </location>
</feature>
<protein>
    <submittedName>
        <fullName evidence="17">Heavy metal translocating P-type ATPase</fullName>
    </submittedName>
</protein>
<keyword evidence="10" id="KW-0460">Magnesium</keyword>
<evidence type="ECO:0000256" key="7">
    <source>
        <dbReference type="ARBA" id="ARBA00022723"/>
    </source>
</evidence>
<dbReference type="EMBL" id="WHNW01000004">
    <property type="protein sequence ID" value="MPV86087.1"/>
    <property type="molecule type" value="Genomic_DNA"/>
</dbReference>